<keyword evidence="5 12" id="KW-0964">Secreted</keyword>
<comment type="function">
    <text evidence="12">Catalyzes the hydrolysis of complex carboxylic polyesters found in the cell wall of plants. Degrades cutin, a macromolecule that forms the structure of the plant cuticle.</text>
</comment>
<dbReference type="GO" id="GO:0050525">
    <property type="term" value="F:cutinase activity"/>
    <property type="evidence" value="ECO:0007669"/>
    <property type="project" value="UniProtKB-UniRule"/>
</dbReference>
<name>A0A8H5FIA9_9AGAR</name>
<evidence type="ECO:0000313" key="14">
    <source>
        <dbReference type="Proteomes" id="UP000541558"/>
    </source>
</evidence>
<keyword evidence="14" id="KW-1185">Reference proteome</keyword>
<dbReference type="EC" id="3.1.1.74" evidence="3 12"/>
<feature type="active site" description="Nucleophile" evidence="10">
    <location>
        <position position="119"/>
    </location>
</feature>
<dbReference type="AlphaFoldDB" id="A0A8H5FIA9"/>
<dbReference type="PROSITE" id="PS00155">
    <property type="entry name" value="CUTINASE_1"/>
    <property type="match status" value="1"/>
</dbReference>
<dbReference type="EMBL" id="JAACJK010000029">
    <property type="protein sequence ID" value="KAF5337844.1"/>
    <property type="molecule type" value="Genomic_DNA"/>
</dbReference>
<evidence type="ECO:0000256" key="5">
    <source>
        <dbReference type="ARBA" id="ARBA00022525"/>
    </source>
</evidence>
<dbReference type="PRINTS" id="PR00129">
    <property type="entry name" value="CUTINASE"/>
</dbReference>
<evidence type="ECO:0000313" key="13">
    <source>
        <dbReference type="EMBL" id="KAF5337844.1"/>
    </source>
</evidence>
<evidence type="ECO:0000256" key="12">
    <source>
        <dbReference type="RuleBase" id="RU361263"/>
    </source>
</evidence>
<evidence type="ECO:0000256" key="2">
    <source>
        <dbReference type="ARBA" id="ARBA00007534"/>
    </source>
</evidence>
<protein>
    <recommendedName>
        <fullName evidence="3 12">Cutinase</fullName>
        <ecNumber evidence="3 12">3.1.1.74</ecNumber>
    </recommendedName>
</protein>
<evidence type="ECO:0000256" key="1">
    <source>
        <dbReference type="ARBA" id="ARBA00004613"/>
    </source>
</evidence>
<evidence type="ECO:0000256" key="8">
    <source>
        <dbReference type="ARBA" id="ARBA00023157"/>
    </source>
</evidence>
<dbReference type="Proteomes" id="UP000541558">
    <property type="component" value="Unassembled WGS sequence"/>
</dbReference>
<dbReference type="InterPro" id="IPR043580">
    <property type="entry name" value="CUTINASE_1"/>
</dbReference>
<feature type="chain" id="PRO_5034278729" description="Cutinase" evidence="12">
    <location>
        <begin position="20"/>
        <end position="202"/>
    </location>
</feature>
<feature type="active site" evidence="10">
    <location>
        <position position="171"/>
    </location>
</feature>
<evidence type="ECO:0000256" key="10">
    <source>
        <dbReference type="PIRSR" id="PIRSR611150-1"/>
    </source>
</evidence>
<dbReference type="InterPro" id="IPR000675">
    <property type="entry name" value="Cutinase/axe"/>
</dbReference>
<sequence length="202" mass="20517">MRSFTALLVLALSTLSVLGAPTPEVTVEARASCPDVQVYFARGTTETPTLGTIVGPGFSVALTAALAGKSVTFTGIAYPATIAGYLAGGDTGGATTMATSVTSTANSCPNTKIVISGYSQGAQVTHLAARQLTSAIQNRVVAVVTFGDPYQSTALPGVLESRRKTFCNVGDLICTGQPIVLAPHLAYGSDVTAAAAFVKTKV</sequence>
<accession>A0A8H5FIA9</accession>
<keyword evidence="7 12" id="KW-0378">Hydrolase</keyword>
<dbReference type="GO" id="GO:0016052">
    <property type="term" value="P:carbohydrate catabolic process"/>
    <property type="evidence" value="ECO:0007669"/>
    <property type="project" value="TreeGrafter"/>
</dbReference>
<reference evidence="13 14" key="1">
    <citation type="journal article" date="2020" name="ISME J.">
        <title>Uncovering the hidden diversity of litter-decomposition mechanisms in mushroom-forming fungi.</title>
        <authorList>
            <person name="Floudas D."/>
            <person name="Bentzer J."/>
            <person name="Ahren D."/>
            <person name="Johansson T."/>
            <person name="Persson P."/>
            <person name="Tunlid A."/>
        </authorList>
    </citation>
    <scope>NUCLEOTIDE SEQUENCE [LARGE SCALE GENOMIC DNA]</scope>
    <source>
        <strain evidence="13 14">CBS 175.51</strain>
    </source>
</reference>
<comment type="catalytic activity">
    <reaction evidence="9 12">
        <text>cutin + H2O = cutin monomers.</text>
        <dbReference type="EC" id="3.1.1.74"/>
    </reaction>
</comment>
<dbReference type="SMART" id="SM01110">
    <property type="entry name" value="Cutinase"/>
    <property type="match status" value="1"/>
</dbReference>
<keyword evidence="6 12" id="KW-0732">Signal</keyword>
<keyword evidence="8 11" id="KW-1015">Disulfide bond</keyword>
<feature type="disulfide bond" evidence="11">
    <location>
        <begin position="33"/>
        <end position="108"/>
    </location>
</feature>
<gene>
    <name evidence="13" type="ORF">D9611_014806</name>
</gene>
<feature type="active site" description="Proton donor/acceptor" evidence="10">
    <location>
        <position position="184"/>
    </location>
</feature>
<proteinExistence type="inferred from homology"/>
<evidence type="ECO:0000256" key="9">
    <source>
        <dbReference type="ARBA" id="ARBA00034045"/>
    </source>
</evidence>
<dbReference type="OrthoDB" id="3225429at2759"/>
<dbReference type="Gene3D" id="3.40.50.1820">
    <property type="entry name" value="alpha/beta hydrolase"/>
    <property type="match status" value="1"/>
</dbReference>
<organism evidence="13 14">
    <name type="scientific">Ephemerocybe angulata</name>
    <dbReference type="NCBI Taxonomy" id="980116"/>
    <lineage>
        <taxon>Eukaryota</taxon>
        <taxon>Fungi</taxon>
        <taxon>Dikarya</taxon>
        <taxon>Basidiomycota</taxon>
        <taxon>Agaricomycotina</taxon>
        <taxon>Agaricomycetes</taxon>
        <taxon>Agaricomycetidae</taxon>
        <taxon>Agaricales</taxon>
        <taxon>Agaricineae</taxon>
        <taxon>Psathyrellaceae</taxon>
        <taxon>Ephemerocybe</taxon>
    </lineage>
</organism>
<feature type="signal peptide" evidence="12">
    <location>
        <begin position="1"/>
        <end position="19"/>
    </location>
</feature>
<evidence type="ECO:0000256" key="11">
    <source>
        <dbReference type="PIRSR" id="PIRSR611150-2"/>
    </source>
</evidence>
<comment type="caution">
    <text evidence="13">The sequence shown here is derived from an EMBL/GenBank/DDBJ whole genome shotgun (WGS) entry which is preliminary data.</text>
</comment>
<dbReference type="InterPro" id="IPR029058">
    <property type="entry name" value="AB_hydrolase_fold"/>
</dbReference>
<dbReference type="SUPFAM" id="SSF53474">
    <property type="entry name" value="alpha/beta-Hydrolases"/>
    <property type="match status" value="1"/>
</dbReference>
<keyword evidence="4 12" id="KW-0719">Serine esterase</keyword>
<evidence type="ECO:0000256" key="4">
    <source>
        <dbReference type="ARBA" id="ARBA00022487"/>
    </source>
</evidence>
<feature type="disulfide bond" evidence="11">
    <location>
        <begin position="167"/>
        <end position="174"/>
    </location>
</feature>
<dbReference type="Pfam" id="PF01083">
    <property type="entry name" value="Cutinase"/>
    <property type="match status" value="1"/>
</dbReference>
<evidence type="ECO:0000256" key="6">
    <source>
        <dbReference type="ARBA" id="ARBA00022729"/>
    </source>
</evidence>
<comment type="subcellular location">
    <subcellularLocation>
        <location evidence="1 12">Secreted</location>
    </subcellularLocation>
</comment>
<dbReference type="GO" id="GO:0005576">
    <property type="term" value="C:extracellular region"/>
    <property type="evidence" value="ECO:0007669"/>
    <property type="project" value="UniProtKB-SubCell"/>
</dbReference>
<dbReference type="PANTHER" id="PTHR48250:SF1">
    <property type="entry name" value="CUTINASE"/>
    <property type="match status" value="1"/>
</dbReference>
<dbReference type="InterPro" id="IPR011150">
    <property type="entry name" value="Cutinase_monf"/>
</dbReference>
<evidence type="ECO:0000256" key="3">
    <source>
        <dbReference type="ARBA" id="ARBA00013095"/>
    </source>
</evidence>
<evidence type="ECO:0000256" key="7">
    <source>
        <dbReference type="ARBA" id="ARBA00022801"/>
    </source>
</evidence>
<dbReference type="PANTHER" id="PTHR48250">
    <property type="entry name" value="CUTINASE 2-RELATED"/>
    <property type="match status" value="1"/>
</dbReference>
<comment type="similarity">
    <text evidence="2 12">Belongs to the cutinase family.</text>
</comment>